<dbReference type="Pfam" id="PF01867">
    <property type="entry name" value="Cas_Cas1"/>
    <property type="match status" value="1"/>
</dbReference>
<evidence type="ECO:0000256" key="2">
    <source>
        <dbReference type="ARBA" id="ARBA00022723"/>
    </source>
</evidence>
<keyword evidence="3" id="KW-0255">Endonuclease</keyword>
<dbReference type="GO" id="GO:0016787">
    <property type="term" value="F:hydrolase activity"/>
    <property type="evidence" value="ECO:0007669"/>
    <property type="project" value="UniProtKB-KW"/>
</dbReference>
<dbReference type="RefSeq" id="WP_276657605.1">
    <property type="nucleotide sequence ID" value="NZ_SSFD01000082.1"/>
</dbReference>
<accession>A0A5C7SW03</accession>
<dbReference type="GO" id="GO:0004519">
    <property type="term" value="F:endonuclease activity"/>
    <property type="evidence" value="ECO:0007669"/>
    <property type="project" value="UniProtKB-KW"/>
</dbReference>
<keyword evidence="2" id="KW-0479">Metal-binding</keyword>
<protein>
    <recommendedName>
        <fullName evidence="9">CRISPR-associated protein Cas1</fullName>
    </recommendedName>
</protein>
<keyword evidence="1" id="KW-0540">Nuclease</keyword>
<dbReference type="InterPro" id="IPR042211">
    <property type="entry name" value="CRISPR-assoc_Cas1_N"/>
</dbReference>
<keyword evidence="6" id="KW-0051">Antiviral defense</keyword>
<evidence type="ECO:0000256" key="3">
    <source>
        <dbReference type="ARBA" id="ARBA00022759"/>
    </source>
</evidence>
<dbReference type="EMBL" id="SSFD01000082">
    <property type="protein sequence ID" value="TXH87727.1"/>
    <property type="molecule type" value="Genomic_DNA"/>
</dbReference>
<proteinExistence type="predicted"/>
<reference evidence="7 8" key="1">
    <citation type="submission" date="2018-09" db="EMBL/GenBank/DDBJ databases">
        <title>Metagenome Assembled Genomes from an Advanced Water Purification Facility.</title>
        <authorList>
            <person name="Stamps B.W."/>
            <person name="Spear J.R."/>
        </authorList>
    </citation>
    <scope>NUCLEOTIDE SEQUENCE [LARGE SCALE GENOMIC DNA]</scope>
    <source>
        <strain evidence="7">Bin_27_1</strain>
    </source>
</reference>
<keyword evidence="4" id="KW-0378">Hydrolase</keyword>
<organism evidence="7 8">
    <name type="scientific">Thauera aminoaromatica</name>
    <dbReference type="NCBI Taxonomy" id="164330"/>
    <lineage>
        <taxon>Bacteria</taxon>
        <taxon>Pseudomonadati</taxon>
        <taxon>Pseudomonadota</taxon>
        <taxon>Betaproteobacteria</taxon>
        <taxon>Rhodocyclales</taxon>
        <taxon>Zoogloeaceae</taxon>
        <taxon>Thauera</taxon>
    </lineage>
</organism>
<dbReference type="InterPro" id="IPR002729">
    <property type="entry name" value="CRISPR-assoc_Cas1"/>
</dbReference>
<sequence>MVTPARRTHAAAALPPRKPLYLLASTPARMDAGPDHLVLRRDQGAPLRFPLARLCRIVCNRHVAWSGQALALCLEHGVPITWVDGRGHALGCTQGHQDEALPFATLLETYLELPDWPARFANWRARRRLETLTTTAQRAARAGREFDPIAFSELKRELVYNGTHPLVFPEQGQAWCEAIAIDRLQRQGLQACYWGFGASRLALGVELGALLWAELNLECGALPAGVAPGQSVARLFEAWAHEHEGRLLLHLGDLERHLAREVEAWQ</sequence>
<name>A0A5C7SW03_THASP</name>
<dbReference type="Gene3D" id="3.100.10.20">
    <property type="entry name" value="CRISPR-associated endonuclease Cas1, N-terminal domain"/>
    <property type="match status" value="1"/>
</dbReference>
<dbReference type="GO" id="GO:0043571">
    <property type="term" value="P:maintenance of CRISPR repeat elements"/>
    <property type="evidence" value="ECO:0007669"/>
    <property type="project" value="InterPro"/>
</dbReference>
<dbReference type="GO" id="GO:0003676">
    <property type="term" value="F:nucleic acid binding"/>
    <property type="evidence" value="ECO:0007669"/>
    <property type="project" value="InterPro"/>
</dbReference>
<dbReference type="AlphaFoldDB" id="A0A5C7SW03"/>
<dbReference type="GO" id="GO:0051607">
    <property type="term" value="P:defense response to virus"/>
    <property type="evidence" value="ECO:0007669"/>
    <property type="project" value="UniProtKB-KW"/>
</dbReference>
<comment type="caution">
    <text evidence="7">The sequence shown here is derived from an EMBL/GenBank/DDBJ whole genome shotgun (WGS) entry which is preliminary data.</text>
</comment>
<keyword evidence="5" id="KW-0460">Magnesium</keyword>
<evidence type="ECO:0000256" key="4">
    <source>
        <dbReference type="ARBA" id="ARBA00022801"/>
    </source>
</evidence>
<gene>
    <name evidence="7" type="ORF">E6Q80_06005</name>
</gene>
<evidence type="ECO:0000256" key="1">
    <source>
        <dbReference type="ARBA" id="ARBA00022722"/>
    </source>
</evidence>
<evidence type="ECO:0000313" key="8">
    <source>
        <dbReference type="Proteomes" id="UP000321192"/>
    </source>
</evidence>
<evidence type="ECO:0000313" key="7">
    <source>
        <dbReference type="EMBL" id="TXH87727.1"/>
    </source>
</evidence>
<evidence type="ECO:0000256" key="5">
    <source>
        <dbReference type="ARBA" id="ARBA00022842"/>
    </source>
</evidence>
<dbReference type="Proteomes" id="UP000321192">
    <property type="component" value="Unassembled WGS sequence"/>
</dbReference>
<evidence type="ECO:0008006" key="9">
    <source>
        <dbReference type="Google" id="ProtNLM"/>
    </source>
</evidence>
<dbReference type="GO" id="GO:0046872">
    <property type="term" value="F:metal ion binding"/>
    <property type="evidence" value="ECO:0007669"/>
    <property type="project" value="UniProtKB-KW"/>
</dbReference>
<evidence type="ECO:0000256" key="6">
    <source>
        <dbReference type="ARBA" id="ARBA00023118"/>
    </source>
</evidence>